<dbReference type="Proteomes" id="UP001217325">
    <property type="component" value="Unassembled WGS sequence"/>
</dbReference>
<dbReference type="GO" id="GO:0016530">
    <property type="term" value="F:metallochaperone activity"/>
    <property type="evidence" value="ECO:0007669"/>
    <property type="project" value="TreeGrafter"/>
</dbReference>
<comment type="caution">
    <text evidence="1">The sequence shown here is derived from an EMBL/GenBank/DDBJ whole genome shotgun (WGS) entry which is preliminary data.</text>
</comment>
<dbReference type="PANTHER" id="PTHR43680:SF2">
    <property type="entry name" value="NITRATE REDUCTASE MOLYBDENUM COFACTOR ASSEMBLY CHAPERONE NARJ"/>
    <property type="match status" value="1"/>
</dbReference>
<accession>A0AAW6LRF3</accession>
<dbReference type="NCBIfam" id="TIGR00684">
    <property type="entry name" value="narJ"/>
    <property type="match status" value="1"/>
</dbReference>
<sequence>MIGFGQGNRRSGRRSAVAQHRLVWHAAGLLLAYPDAGQGERLGVVEDILGHLPPNSRDQLAETCRFLRGCDEYVAATQYVETFDLRRRSTLYLTYWTAGDTRNRGREILSFADAYRGAGVEPPKSESADHLTVVLEFAACVDPEAGSKLLSAHRVPLETIWSALTDSNSPYAPVLAAVCGTLPSVSNQDVLRAQHLAASGPPAEAVGLELFTLTVPPRREGVT</sequence>
<dbReference type="PANTHER" id="PTHR43680">
    <property type="entry name" value="NITRATE REDUCTASE MOLYBDENUM COFACTOR ASSEMBLY CHAPERONE"/>
    <property type="match status" value="1"/>
</dbReference>
<gene>
    <name evidence="1" type="primary">narJ</name>
    <name evidence="1" type="ORF">PXH69_32270</name>
</gene>
<dbReference type="RefSeq" id="WP_217019152.1">
    <property type="nucleotide sequence ID" value="NZ_CP077418.1"/>
</dbReference>
<reference evidence="1" key="1">
    <citation type="submission" date="2023-02" db="EMBL/GenBank/DDBJ databases">
        <title>A novel hydrolase synthesized by Rhodococcus erythropolis HQ is responsible for the detoxification of Zearalenone.</title>
        <authorList>
            <person name="Hu J."/>
            <person name="Xu J."/>
        </authorList>
    </citation>
    <scope>NUCLEOTIDE SEQUENCE</scope>
    <source>
        <strain evidence="1">HQ</strain>
    </source>
</reference>
<dbReference type="InterPro" id="IPR020945">
    <property type="entry name" value="DMSO/NO3_reduct_chaperone"/>
</dbReference>
<evidence type="ECO:0000313" key="1">
    <source>
        <dbReference type="EMBL" id="MDE8649654.1"/>
    </source>
</evidence>
<dbReference type="GO" id="GO:0042128">
    <property type="term" value="P:nitrate assimilation"/>
    <property type="evidence" value="ECO:0007669"/>
    <property type="project" value="TreeGrafter"/>
</dbReference>
<organism evidence="1 2">
    <name type="scientific">Rhodococcus qingshengii</name>
    <dbReference type="NCBI Taxonomy" id="334542"/>
    <lineage>
        <taxon>Bacteria</taxon>
        <taxon>Bacillati</taxon>
        <taxon>Actinomycetota</taxon>
        <taxon>Actinomycetes</taxon>
        <taxon>Mycobacteriales</taxon>
        <taxon>Nocardiaceae</taxon>
        <taxon>Rhodococcus</taxon>
        <taxon>Rhodococcus erythropolis group</taxon>
    </lineage>
</organism>
<dbReference type="EMBL" id="JARDXE010000030">
    <property type="protein sequence ID" value="MDE8649654.1"/>
    <property type="molecule type" value="Genomic_DNA"/>
</dbReference>
<evidence type="ECO:0000313" key="2">
    <source>
        <dbReference type="Proteomes" id="UP001217325"/>
    </source>
</evidence>
<proteinExistence type="predicted"/>
<name>A0AAW6LRF3_RHOSG</name>
<dbReference type="Pfam" id="PF02613">
    <property type="entry name" value="Nitrate_red_del"/>
    <property type="match status" value="1"/>
</dbReference>
<dbReference type="GO" id="GO:0051131">
    <property type="term" value="P:chaperone-mediated protein complex assembly"/>
    <property type="evidence" value="ECO:0007669"/>
    <property type="project" value="InterPro"/>
</dbReference>
<dbReference type="GO" id="GO:0051082">
    <property type="term" value="F:unfolded protein binding"/>
    <property type="evidence" value="ECO:0007669"/>
    <property type="project" value="InterPro"/>
</dbReference>
<dbReference type="AlphaFoldDB" id="A0AAW6LRF3"/>
<protein>
    <submittedName>
        <fullName evidence="1">Nitrate reductase molybdenum cofactor assembly chaperone</fullName>
    </submittedName>
</protein>
<dbReference type="InterPro" id="IPR003765">
    <property type="entry name" value="NO3_reductase_chaperone_NarJ"/>
</dbReference>